<dbReference type="InterPro" id="IPR003594">
    <property type="entry name" value="HATPase_dom"/>
</dbReference>
<reference evidence="11 12" key="1">
    <citation type="journal article" date="2010" name="Int. J. Syst. Evol. Microbiol.">
        <title>Bacillus horneckiae sp. nov., isolated from a spacecraft-assembly clean room.</title>
        <authorList>
            <person name="Vaishampayan P."/>
            <person name="Probst A."/>
            <person name="Krishnamurthi S."/>
            <person name="Ghosh S."/>
            <person name="Osman S."/>
            <person name="McDowall A."/>
            <person name="Ruckmani A."/>
            <person name="Mayilraj S."/>
            <person name="Venkateswaran K."/>
        </authorList>
    </citation>
    <scope>NUCLEOTIDE SEQUENCE [LARGE SCALE GENOMIC DNA]</scope>
    <source>
        <strain evidence="12">1PO1SC</strain>
    </source>
</reference>
<dbReference type="InterPro" id="IPR003661">
    <property type="entry name" value="HisK_dim/P_dom"/>
</dbReference>
<dbReference type="FunFam" id="1.10.287.130:FF:000040">
    <property type="entry name" value="PAS domain-containing sensor histidine kinase"/>
    <property type="match status" value="1"/>
</dbReference>
<dbReference type="Pfam" id="PF00512">
    <property type="entry name" value="HisKA"/>
    <property type="match status" value="1"/>
</dbReference>
<name>A0A2N0ZCB2_9BACI</name>
<evidence type="ECO:0000313" key="11">
    <source>
        <dbReference type="EMBL" id="PKG27161.1"/>
    </source>
</evidence>
<keyword evidence="5" id="KW-0547">Nucleotide-binding</keyword>
<dbReference type="InterPro" id="IPR005467">
    <property type="entry name" value="His_kinase_dom"/>
</dbReference>
<dbReference type="PRINTS" id="PR00344">
    <property type="entry name" value="BCTRLSENSOR"/>
</dbReference>
<dbReference type="Gene3D" id="1.10.287.130">
    <property type="match status" value="1"/>
</dbReference>
<dbReference type="CDD" id="cd00082">
    <property type="entry name" value="HisKA"/>
    <property type="match status" value="1"/>
</dbReference>
<dbReference type="NCBIfam" id="TIGR00229">
    <property type="entry name" value="sensory_box"/>
    <property type="match status" value="1"/>
</dbReference>
<dbReference type="InterPro" id="IPR004358">
    <property type="entry name" value="Sig_transdc_His_kin-like_C"/>
</dbReference>
<dbReference type="PANTHER" id="PTHR43065">
    <property type="entry name" value="SENSOR HISTIDINE KINASE"/>
    <property type="match status" value="1"/>
</dbReference>
<dbReference type="InterPro" id="IPR000014">
    <property type="entry name" value="PAS"/>
</dbReference>
<evidence type="ECO:0000256" key="2">
    <source>
        <dbReference type="ARBA" id="ARBA00012438"/>
    </source>
</evidence>
<dbReference type="Pfam" id="PF02518">
    <property type="entry name" value="HATPase_c"/>
    <property type="match status" value="1"/>
</dbReference>
<feature type="domain" description="Histidine kinase" evidence="10">
    <location>
        <begin position="104"/>
        <end position="309"/>
    </location>
</feature>
<keyword evidence="4" id="KW-0808">Transferase</keyword>
<proteinExistence type="predicted"/>
<dbReference type="InterPro" id="IPR036890">
    <property type="entry name" value="HATPase_C_sf"/>
</dbReference>
<dbReference type="Proteomes" id="UP000233343">
    <property type="component" value="Unassembled WGS sequence"/>
</dbReference>
<dbReference type="InterPro" id="IPR036097">
    <property type="entry name" value="HisK_dim/P_sf"/>
</dbReference>
<dbReference type="InterPro" id="IPR035965">
    <property type="entry name" value="PAS-like_dom_sf"/>
</dbReference>
<keyword evidence="7" id="KW-0067">ATP-binding</keyword>
<dbReference type="PANTHER" id="PTHR43065:SF10">
    <property type="entry name" value="PEROXIDE STRESS-ACTIVATED HISTIDINE KINASE MAK3"/>
    <property type="match status" value="1"/>
</dbReference>
<dbReference type="EMBL" id="PISD01000049">
    <property type="protein sequence ID" value="PKG27161.1"/>
    <property type="molecule type" value="Genomic_DNA"/>
</dbReference>
<dbReference type="GO" id="GO:0000155">
    <property type="term" value="F:phosphorelay sensor kinase activity"/>
    <property type="evidence" value="ECO:0007669"/>
    <property type="project" value="InterPro"/>
</dbReference>
<dbReference type="SMART" id="SM00388">
    <property type="entry name" value="HisKA"/>
    <property type="match status" value="1"/>
</dbReference>
<dbReference type="Gene3D" id="3.30.565.10">
    <property type="entry name" value="Histidine kinase-like ATPase, C-terminal domain"/>
    <property type="match status" value="1"/>
</dbReference>
<evidence type="ECO:0000256" key="5">
    <source>
        <dbReference type="ARBA" id="ARBA00022741"/>
    </source>
</evidence>
<dbReference type="SUPFAM" id="SSF47384">
    <property type="entry name" value="Homodimeric domain of signal transducing histidine kinase"/>
    <property type="match status" value="1"/>
</dbReference>
<comment type="catalytic activity">
    <reaction evidence="1">
        <text>ATP + protein L-histidine = ADP + protein N-phospho-L-histidine.</text>
        <dbReference type="EC" id="2.7.13.3"/>
    </reaction>
</comment>
<dbReference type="SMART" id="SM00387">
    <property type="entry name" value="HATPase_c"/>
    <property type="match status" value="1"/>
</dbReference>
<evidence type="ECO:0000256" key="8">
    <source>
        <dbReference type="ARBA" id="ARBA00022969"/>
    </source>
</evidence>
<gene>
    <name evidence="11" type="ORF">CWS20_20135</name>
</gene>
<evidence type="ECO:0000256" key="9">
    <source>
        <dbReference type="ARBA" id="ARBA00023012"/>
    </source>
</evidence>
<keyword evidence="12" id="KW-1185">Reference proteome</keyword>
<comment type="caution">
    <text evidence="11">The sequence shown here is derived from an EMBL/GenBank/DDBJ whole genome shotgun (WGS) entry which is preliminary data.</text>
</comment>
<evidence type="ECO:0000256" key="4">
    <source>
        <dbReference type="ARBA" id="ARBA00022679"/>
    </source>
</evidence>
<evidence type="ECO:0000256" key="3">
    <source>
        <dbReference type="ARBA" id="ARBA00022553"/>
    </source>
</evidence>
<dbReference type="GO" id="GO:0030435">
    <property type="term" value="P:sporulation resulting in formation of a cellular spore"/>
    <property type="evidence" value="ECO:0007669"/>
    <property type="project" value="UniProtKB-KW"/>
</dbReference>
<evidence type="ECO:0000256" key="7">
    <source>
        <dbReference type="ARBA" id="ARBA00022840"/>
    </source>
</evidence>
<organism evidence="11 12">
    <name type="scientific">Cytobacillus horneckiae</name>
    <dbReference type="NCBI Taxonomy" id="549687"/>
    <lineage>
        <taxon>Bacteria</taxon>
        <taxon>Bacillati</taxon>
        <taxon>Bacillota</taxon>
        <taxon>Bacilli</taxon>
        <taxon>Bacillales</taxon>
        <taxon>Bacillaceae</taxon>
        <taxon>Cytobacillus</taxon>
    </lineage>
</organism>
<dbReference type="Gene3D" id="3.30.450.20">
    <property type="entry name" value="PAS domain"/>
    <property type="match status" value="1"/>
</dbReference>
<dbReference type="GO" id="GO:0005524">
    <property type="term" value="F:ATP binding"/>
    <property type="evidence" value="ECO:0007669"/>
    <property type="project" value="UniProtKB-KW"/>
</dbReference>
<dbReference type="SUPFAM" id="SSF55874">
    <property type="entry name" value="ATPase domain of HSP90 chaperone/DNA topoisomerase II/histidine kinase"/>
    <property type="match status" value="1"/>
</dbReference>
<evidence type="ECO:0000259" key="10">
    <source>
        <dbReference type="PROSITE" id="PS50109"/>
    </source>
</evidence>
<keyword evidence="6 11" id="KW-0418">Kinase</keyword>
<protein>
    <recommendedName>
        <fullName evidence="2">histidine kinase</fullName>
        <ecNumber evidence="2">2.7.13.3</ecNumber>
    </recommendedName>
</protein>
<dbReference type="Pfam" id="PF13426">
    <property type="entry name" value="PAS_9"/>
    <property type="match status" value="1"/>
</dbReference>
<keyword evidence="8" id="KW-0749">Sporulation</keyword>
<keyword evidence="9" id="KW-0902">Two-component regulatory system</keyword>
<dbReference type="AlphaFoldDB" id="A0A2N0ZCB2"/>
<evidence type="ECO:0000256" key="6">
    <source>
        <dbReference type="ARBA" id="ARBA00022777"/>
    </source>
</evidence>
<dbReference type="PROSITE" id="PS50109">
    <property type="entry name" value="HIS_KIN"/>
    <property type="match status" value="1"/>
</dbReference>
<dbReference type="SUPFAM" id="SSF55785">
    <property type="entry name" value="PYP-like sensor domain (PAS domain)"/>
    <property type="match status" value="1"/>
</dbReference>
<evidence type="ECO:0000256" key="1">
    <source>
        <dbReference type="ARBA" id="ARBA00000085"/>
    </source>
</evidence>
<sequence length="314" mass="35795">MFGAAQKEEMIGNGLLEFLSTEYFETFNHMIEEIEQEGHSSFQEMMFFKMNGTTFEVELKGISIHYEHKSVIYLILRSVEGKKKTEQFLMESEKLLIAGQLAAGIVHEVRNPLTSIKGFIQLSQSQYDEDKNRFYLNIIQTEIERIELILTELLTLTKPRNSHVESNDVEQLLQEVITLIDTQAIMNNIDIHITIKDKLPVIYCDKNQLKQVLINIIKNSIEAIINHGSITIEGNIEGKHIHLCITDSGPGIPAHLLKRIEEPFFTTKENGTGLGLMICRQIIESHNGSMKIRSSSKGTKIHILLPINTHKMIL</sequence>
<keyword evidence="3" id="KW-0597">Phosphoprotein</keyword>
<evidence type="ECO:0000313" key="12">
    <source>
        <dbReference type="Proteomes" id="UP000233343"/>
    </source>
</evidence>
<accession>A0A2N0ZCB2</accession>
<dbReference type="EC" id="2.7.13.3" evidence="2"/>